<comment type="similarity">
    <text evidence="5 6">Belongs to the adenylate kinase family.</text>
</comment>
<dbReference type="NCBIfam" id="NF011101">
    <property type="entry name" value="PRK14528.1"/>
    <property type="match status" value="1"/>
</dbReference>
<dbReference type="EC" id="2.7.4.3" evidence="5 7"/>
<accession>A0A939J808</accession>
<evidence type="ECO:0000256" key="7">
    <source>
        <dbReference type="RuleBase" id="RU003331"/>
    </source>
</evidence>
<dbReference type="NCBIfam" id="NF001381">
    <property type="entry name" value="PRK00279.1-3"/>
    <property type="match status" value="1"/>
</dbReference>
<dbReference type="NCBIfam" id="TIGR01351">
    <property type="entry name" value="adk"/>
    <property type="match status" value="1"/>
</dbReference>
<feature type="binding site" evidence="5">
    <location>
        <position position="36"/>
    </location>
    <ligand>
        <name>AMP</name>
        <dbReference type="ChEBI" id="CHEBI:456215"/>
    </ligand>
</feature>
<organism evidence="8 9">
    <name type="scientific">Roseibium limicola</name>
    <dbReference type="NCBI Taxonomy" id="2816037"/>
    <lineage>
        <taxon>Bacteria</taxon>
        <taxon>Pseudomonadati</taxon>
        <taxon>Pseudomonadota</taxon>
        <taxon>Alphaproteobacteria</taxon>
        <taxon>Hyphomicrobiales</taxon>
        <taxon>Stappiaceae</taxon>
        <taxon>Roseibium</taxon>
    </lineage>
</organism>
<dbReference type="InterPro" id="IPR027417">
    <property type="entry name" value="P-loop_NTPase"/>
</dbReference>
<comment type="pathway">
    <text evidence="5">Purine metabolism; AMP biosynthesis via salvage pathway; AMP from ADP: step 1/1.</text>
</comment>
<dbReference type="Proteomes" id="UP000664779">
    <property type="component" value="Unassembled WGS sequence"/>
</dbReference>
<dbReference type="EMBL" id="JAFLNF010000002">
    <property type="protein sequence ID" value="MBO0344811.1"/>
    <property type="molecule type" value="Genomic_DNA"/>
</dbReference>
<keyword evidence="5 7" id="KW-0067">ATP-binding</keyword>
<name>A0A939J808_9HYPH</name>
<dbReference type="InterPro" id="IPR006259">
    <property type="entry name" value="Adenyl_kin_sub"/>
</dbReference>
<comment type="catalytic activity">
    <reaction evidence="5 7">
        <text>AMP + ATP = 2 ADP</text>
        <dbReference type="Rhea" id="RHEA:12973"/>
        <dbReference type="ChEBI" id="CHEBI:30616"/>
        <dbReference type="ChEBI" id="CHEBI:456215"/>
        <dbReference type="ChEBI" id="CHEBI:456216"/>
        <dbReference type="EC" id="2.7.4.3"/>
    </reaction>
</comment>
<comment type="domain">
    <text evidence="5">Consists of three domains, a large central CORE domain and two small peripheral domains, NMPbind and LID, which undergo movements during catalysis. The LID domain closes over the site of phosphoryl transfer upon ATP binding. Assembling and dissambling the active center during each catalytic cycle provides an effective means to prevent ATP hydrolysis.</text>
</comment>
<dbReference type="PROSITE" id="PS00113">
    <property type="entry name" value="ADENYLATE_KINASE"/>
    <property type="match status" value="1"/>
</dbReference>
<comment type="subcellular location">
    <subcellularLocation>
        <location evidence="5 7">Cytoplasm</location>
    </subcellularLocation>
</comment>
<dbReference type="InterPro" id="IPR000850">
    <property type="entry name" value="Adenylat/UMP-CMP_kin"/>
</dbReference>
<protein>
    <recommendedName>
        <fullName evidence="5 7">Adenylate kinase</fullName>
        <shortName evidence="5">AK</shortName>
        <ecNumber evidence="5 7">2.7.4.3</ecNumber>
    </recommendedName>
    <alternativeName>
        <fullName evidence="5">ATP-AMP transphosphorylase</fullName>
    </alternativeName>
    <alternativeName>
        <fullName evidence="5">ATP:AMP phosphotransferase</fullName>
    </alternativeName>
    <alternativeName>
        <fullName evidence="5">Adenylate monophosphate kinase</fullName>
    </alternativeName>
</protein>
<dbReference type="CDD" id="cd01428">
    <property type="entry name" value="ADK"/>
    <property type="match status" value="1"/>
</dbReference>
<evidence type="ECO:0000256" key="6">
    <source>
        <dbReference type="RuleBase" id="RU003330"/>
    </source>
</evidence>
<dbReference type="NCBIfam" id="NF011100">
    <property type="entry name" value="PRK14527.1"/>
    <property type="match status" value="1"/>
</dbReference>
<dbReference type="PRINTS" id="PR00094">
    <property type="entry name" value="ADENYLTKNASE"/>
</dbReference>
<dbReference type="PANTHER" id="PTHR23359">
    <property type="entry name" value="NUCLEOTIDE KINASE"/>
    <property type="match status" value="1"/>
</dbReference>
<comment type="function">
    <text evidence="5">Catalyzes the reversible transfer of the terminal phosphate group between ATP and AMP. Plays an important role in cellular energy homeostasis and in adenine nucleotide metabolism.</text>
</comment>
<gene>
    <name evidence="5" type="primary">adk</name>
    <name evidence="8" type="ORF">J0X15_06240</name>
</gene>
<dbReference type="GO" id="GO:0005737">
    <property type="term" value="C:cytoplasm"/>
    <property type="evidence" value="ECO:0007669"/>
    <property type="project" value="UniProtKB-SubCell"/>
</dbReference>
<feature type="binding site" evidence="5">
    <location>
        <position position="92"/>
    </location>
    <ligand>
        <name>AMP</name>
        <dbReference type="ChEBI" id="CHEBI:456215"/>
    </ligand>
</feature>
<evidence type="ECO:0000256" key="5">
    <source>
        <dbReference type="HAMAP-Rule" id="MF_00235"/>
    </source>
</evidence>
<evidence type="ECO:0000256" key="2">
    <source>
        <dbReference type="ARBA" id="ARBA00022727"/>
    </source>
</evidence>
<dbReference type="InterPro" id="IPR033690">
    <property type="entry name" value="Adenylat_kinase_CS"/>
</dbReference>
<comment type="caution">
    <text evidence="8">The sequence shown here is derived from an EMBL/GenBank/DDBJ whole genome shotgun (WGS) entry which is preliminary data.</text>
</comment>
<reference evidence="8" key="1">
    <citation type="submission" date="2021-03" db="EMBL/GenBank/DDBJ databases">
        <title>Roseibium sp. CAU 1637 isolated from Incheon.</title>
        <authorList>
            <person name="Kim W."/>
        </authorList>
    </citation>
    <scope>NUCLEOTIDE SEQUENCE</scope>
    <source>
        <strain evidence="8">CAU 1637</strain>
    </source>
</reference>
<feature type="binding site" evidence="5">
    <location>
        <begin position="10"/>
        <end position="15"/>
    </location>
    <ligand>
        <name>ATP</name>
        <dbReference type="ChEBI" id="CHEBI:30616"/>
    </ligand>
</feature>
<dbReference type="GO" id="GO:0005524">
    <property type="term" value="F:ATP binding"/>
    <property type="evidence" value="ECO:0007669"/>
    <property type="project" value="UniProtKB-UniRule"/>
</dbReference>
<feature type="binding site" evidence="5">
    <location>
        <begin position="57"/>
        <end position="59"/>
    </location>
    <ligand>
        <name>AMP</name>
        <dbReference type="ChEBI" id="CHEBI:456215"/>
    </ligand>
</feature>
<evidence type="ECO:0000313" key="9">
    <source>
        <dbReference type="Proteomes" id="UP000664779"/>
    </source>
</evidence>
<dbReference type="HAMAP" id="MF_00235">
    <property type="entry name" value="Adenylate_kinase_Adk"/>
    <property type="match status" value="1"/>
</dbReference>
<evidence type="ECO:0000256" key="1">
    <source>
        <dbReference type="ARBA" id="ARBA00022679"/>
    </source>
</evidence>
<keyword evidence="1 5" id="KW-0808">Transferase</keyword>
<evidence type="ECO:0000313" key="8">
    <source>
        <dbReference type="EMBL" id="MBO0344811.1"/>
    </source>
</evidence>
<keyword evidence="9" id="KW-1185">Reference proteome</keyword>
<feature type="binding site" evidence="5">
    <location>
        <position position="127"/>
    </location>
    <ligand>
        <name>ATP</name>
        <dbReference type="ChEBI" id="CHEBI:30616"/>
    </ligand>
</feature>
<dbReference type="RefSeq" id="WP_206938982.1">
    <property type="nucleotide sequence ID" value="NZ_JAFLNF010000002.1"/>
</dbReference>
<keyword evidence="4 5" id="KW-0418">Kinase</keyword>
<feature type="binding site" evidence="5">
    <location>
        <position position="150"/>
    </location>
    <ligand>
        <name>AMP</name>
        <dbReference type="ChEBI" id="CHEBI:456215"/>
    </ligand>
</feature>
<evidence type="ECO:0000256" key="4">
    <source>
        <dbReference type="ARBA" id="ARBA00022777"/>
    </source>
</evidence>
<dbReference type="AlphaFoldDB" id="A0A939J808"/>
<feature type="binding site" evidence="5">
    <location>
        <position position="31"/>
    </location>
    <ligand>
        <name>AMP</name>
        <dbReference type="ChEBI" id="CHEBI:456215"/>
    </ligand>
</feature>
<dbReference type="Pfam" id="PF00406">
    <property type="entry name" value="ADK"/>
    <property type="match status" value="1"/>
</dbReference>
<keyword evidence="5" id="KW-0963">Cytoplasm</keyword>
<keyword evidence="3 5" id="KW-0547">Nucleotide-binding</keyword>
<dbReference type="Gene3D" id="3.40.50.300">
    <property type="entry name" value="P-loop containing nucleotide triphosphate hydrolases"/>
    <property type="match status" value="1"/>
</dbReference>
<proteinExistence type="inferred from homology"/>
<comment type="caution">
    <text evidence="5">Lacks conserved residue(s) required for the propagation of feature annotation.</text>
</comment>
<dbReference type="SUPFAM" id="SSF52540">
    <property type="entry name" value="P-loop containing nucleoside triphosphate hydrolases"/>
    <property type="match status" value="1"/>
</dbReference>
<comment type="subunit">
    <text evidence="5 7">Monomer.</text>
</comment>
<feature type="binding site" evidence="5">
    <location>
        <begin position="85"/>
        <end position="88"/>
    </location>
    <ligand>
        <name>AMP</name>
        <dbReference type="ChEBI" id="CHEBI:456215"/>
    </ligand>
</feature>
<feature type="binding site" evidence="5">
    <location>
        <position position="139"/>
    </location>
    <ligand>
        <name>AMP</name>
        <dbReference type="ChEBI" id="CHEBI:456215"/>
    </ligand>
</feature>
<sequence>MRLILVGPPGAGKGTQAGRLVAKYGIPQLSTGDMLRAAMAAGTPVGLAAKELVDNGKLVPDDVVVGIIRERIDEADAQKGFILDGFPRTVGQADALADMLKNKGLALDTVIELRVDQTKLVDRIMKRAADAASAGQPVRKDDDPEVFKGRLEAYNQDTAVVIPYYEKAGLLAVVDGMQSIDQVSSDVESVLANLDENV</sequence>
<dbReference type="NCBIfam" id="NF011105">
    <property type="entry name" value="PRK14532.1"/>
    <property type="match status" value="1"/>
</dbReference>
<keyword evidence="2 5" id="KW-0545">Nucleotide biosynthesis</keyword>
<dbReference type="GO" id="GO:0044209">
    <property type="term" value="P:AMP salvage"/>
    <property type="evidence" value="ECO:0007669"/>
    <property type="project" value="UniProtKB-UniRule"/>
</dbReference>
<evidence type="ECO:0000256" key="3">
    <source>
        <dbReference type="ARBA" id="ARBA00022741"/>
    </source>
</evidence>
<feature type="binding site" evidence="5">
    <location>
        <position position="178"/>
    </location>
    <ligand>
        <name>ATP</name>
        <dbReference type="ChEBI" id="CHEBI:30616"/>
    </ligand>
</feature>
<dbReference type="GO" id="GO:0004017">
    <property type="term" value="F:AMP kinase activity"/>
    <property type="evidence" value="ECO:0007669"/>
    <property type="project" value="UniProtKB-UniRule"/>
</dbReference>
<feature type="region of interest" description="NMP" evidence="5">
    <location>
        <begin position="30"/>
        <end position="59"/>
    </location>
</feature>